<dbReference type="PANTHER" id="PTHR35184:SF1">
    <property type="entry name" value="INTEGRAL MEMBRANE PROTEIN"/>
    <property type="match status" value="1"/>
</dbReference>
<evidence type="ECO:0000313" key="3">
    <source>
        <dbReference type="EMBL" id="KAF2860885.1"/>
    </source>
</evidence>
<sequence length="333" mass="37389">MAGSLQMQLVQESSKNGPPYMSPVALSGGLPTADVDIAICSVLAMLYLYGGVSFIRLIKMNSKKQHKFLLIILMIQFCMSRVVTCILRIVWSKFIHNIRLAIAAQIFVAAGILVVYVINMELSKRCLRAFKPSIGWSPIVKIVYTTLYSLVVCCLIMVITMTIITYYTLNQHTRTIASWIQRGAITYLLVIAVVPLVVLALTFAPPHLPIQQPFGTGRNVTKLATLLVGTCLCTLIAGFRAGTTWMPVRMATNPAWYHTKPAFYCFSFVPEIIVIYVYLIVRIDKRFHVPDGSSKMRSYAKQPEQRPVGHRPEDIDLESLHSETKSDKDRETI</sequence>
<keyword evidence="2" id="KW-0472">Membrane</keyword>
<dbReference type="PANTHER" id="PTHR35184">
    <property type="entry name" value="YALI0C10208P"/>
    <property type="match status" value="1"/>
</dbReference>
<feature type="transmembrane region" description="Helical" evidence="2">
    <location>
        <begin position="69"/>
        <end position="91"/>
    </location>
</feature>
<keyword evidence="4" id="KW-1185">Reference proteome</keyword>
<dbReference type="OrthoDB" id="3357002at2759"/>
<reference evidence="3" key="1">
    <citation type="journal article" date="2020" name="Stud. Mycol.">
        <title>101 Dothideomycetes genomes: a test case for predicting lifestyles and emergence of pathogens.</title>
        <authorList>
            <person name="Haridas S."/>
            <person name="Albert R."/>
            <person name="Binder M."/>
            <person name="Bloem J."/>
            <person name="Labutti K."/>
            <person name="Salamov A."/>
            <person name="Andreopoulos B."/>
            <person name="Baker S."/>
            <person name="Barry K."/>
            <person name="Bills G."/>
            <person name="Bluhm B."/>
            <person name="Cannon C."/>
            <person name="Castanera R."/>
            <person name="Culley D."/>
            <person name="Daum C."/>
            <person name="Ezra D."/>
            <person name="Gonzalez J."/>
            <person name="Henrissat B."/>
            <person name="Kuo A."/>
            <person name="Liang C."/>
            <person name="Lipzen A."/>
            <person name="Lutzoni F."/>
            <person name="Magnuson J."/>
            <person name="Mondo S."/>
            <person name="Nolan M."/>
            <person name="Ohm R."/>
            <person name="Pangilinan J."/>
            <person name="Park H.-J."/>
            <person name="Ramirez L."/>
            <person name="Alfaro M."/>
            <person name="Sun H."/>
            <person name="Tritt A."/>
            <person name="Yoshinaga Y."/>
            <person name="Zwiers L.-H."/>
            <person name="Turgeon B."/>
            <person name="Goodwin S."/>
            <person name="Spatafora J."/>
            <person name="Crous P."/>
            <person name="Grigoriev I."/>
        </authorList>
    </citation>
    <scope>NUCLEOTIDE SEQUENCE</scope>
    <source>
        <strain evidence="3">CBS 480.64</strain>
    </source>
</reference>
<organism evidence="3 4">
    <name type="scientific">Piedraia hortae CBS 480.64</name>
    <dbReference type="NCBI Taxonomy" id="1314780"/>
    <lineage>
        <taxon>Eukaryota</taxon>
        <taxon>Fungi</taxon>
        <taxon>Dikarya</taxon>
        <taxon>Ascomycota</taxon>
        <taxon>Pezizomycotina</taxon>
        <taxon>Dothideomycetes</taxon>
        <taxon>Dothideomycetidae</taxon>
        <taxon>Capnodiales</taxon>
        <taxon>Piedraiaceae</taxon>
        <taxon>Piedraia</taxon>
    </lineage>
</organism>
<dbReference type="Pfam" id="PF11309">
    <property type="entry name" value="DUF3112"/>
    <property type="match status" value="1"/>
</dbReference>
<evidence type="ECO:0000256" key="2">
    <source>
        <dbReference type="SAM" id="Phobius"/>
    </source>
</evidence>
<feature type="transmembrane region" description="Helical" evidence="2">
    <location>
        <begin position="184"/>
        <end position="203"/>
    </location>
</feature>
<dbReference type="EMBL" id="MU005977">
    <property type="protein sequence ID" value="KAF2860885.1"/>
    <property type="molecule type" value="Genomic_DNA"/>
</dbReference>
<proteinExistence type="predicted"/>
<feature type="transmembrane region" description="Helical" evidence="2">
    <location>
        <begin position="139"/>
        <end position="164"/>
    </location>
</feature>
<feature type="transmembrane region" description="Helical" evidence="2">
    <location>
        <begin position="223"/>
        <end position="241"/>
    </location>
</feature>
<gene>
    <name evidence="3" type="ORF">K470DRAFT_264088</name>
</gene>
<dbReference type="InterPro" id="IPR021460">
    <property type="entry name" value="DUF3112"/>
</dbReference>
<feature type="transmembrane region" description="Helical" evidence="2">
    <location>
        <begin position="261"/>
        <end position="281"/>
    </location>
</feature>
<evidence type="ECO:0000256" key="1">
    <source>
        <dbReference type="SAM" id="MobiDB-lite"/>
    </source>
</evidence>
<keyword evidence="2" id="KW-1133">Transmembrane helix</keyword>
<name>A0A6A7C1S5_9PEZI</name>
<feature type="transmembrane region" description="Helical" evidence="2">
    <location>
        <begin position="35"/>
        <end position="57"/>
    </location>
</feature>
<feature type="compositionally biased region" description="Basic and acidic residues" evidence="1">
    <location>
        <begin position="310"/>
        <end position="333"/>
    </location>
</feature>
<feature type="transmembrane region" description="Helical" evidence="2">
    <location>
        <begin position="97"/>
        <end position="118"/>
    </location>
</feature>
<dbReference type="AlphaFoldDB" id="A0A6A7C1S5"/>
<keyword evidence="2" id="KW-0812">Transmembrane</keyword>
<dbReference type="Proteomes" id="UP000799421">
    <property type="component" value="Unassembled WGS sequence"/>
</dbReference>
<protein>
    <submittedName>
        <fullName evidence="3">Uncharacterized protein</fullName>
    </submittedName>
</protein>
<accession>A0A6A7C1S5</accession>
<feature type="region of interest" description="Disordered" evidence="1">
    <location>
        <begin position="292"/>
        <end position="333"/>
    </location>
</feature>
<evidence type="ECO:0000313" key="4">
    <source>
        <dbReference type="Proteomes" id="UP000799421"/>
    </source>
</evidence>